<evidence type="ECO:0000313" key="2">
    <source>
        <dbReference type="Proteomes" id="UP000017651"/>
    </source>
</evidence>
<keyword evidence="2" id="KW-1185">Reference proteome</keyword>
<organism evidence="1 2">
    <name type="scientific">Clavibacter phage CN1A</name>
    <dbReference type="NCBI Taxonomy" id="1406793"/>
    <lineage>
        <taxon>Viruses</taxon>
        <taxon>Duplodnaviria</taxon>
        <taxon>Heunggongvirae</taxon>
        <taxon>Uroviricota</taxon>
        <taxon>Caudoviricetes</taxon>
        <taxon>Cinunavirus</taxon>
        <taxon>Cinunavirus CN1A</taxon>
    </lineage>
</organism>
<gene>
    <name evidence="1" type="ORF">CN1A_68</name>
</gene>
<dbReference type="GeneID" id="18506588"/>
<proteinExistence type="predicted"/>
<reference evidence="1 2" key="1">
    <citation type="journal article" date="2013" name="Genome Announc.">
        <title>Complete Genome of Clavibacter michiganensis subsp. sepedonicusis Siphophage CN1A.</title>
        <authorList>
            <person name="Kongari R.R."/>
            <person name="Yao G.W."/>
            <person name="Chamakura K.R."/>
            <person name="Kuty Everett G.F."/>
        </authorList>
    </citation>
    <scope>NUCLEOTIDE SEQUENCE [LARGE SCALE GENOMIC DNA]</scope>
</reference>
<dbReference type="Proteomes" id="UP000017651">
    <property type="component" value="Segment"/>
</dbReference>
<dbReference type="KEGG" id="vg:18506588"/>
<dbReference type="RefSeq" id="YP_009004280.1">
    <property type="nucleotide sequence ID" value="NC_023549.1"/>
</dbReference>
<name>U5PX58_9CAUD</name>
<evidence type="ECO:0000313" key="1">
    <source>
        <dbReference type="EMBL" id="AGY47177.1"/>
    </source>
</evidence>
<dbReference type="EMBL" id="KF669650">
    <property type="protein sequence ID" value="AGY47177.1"/>
    <property type="molecule type" value="Genomic_DNA"/>
</dbReference>
<protein>
    <submittedName>
        <fullName evidence="1">Uncharacterized protein</fullName>
    </submittedName>
</protein>
<sequence length="50" mass="5617">MKIEDMEPLLQLNTICLVLAMEIGFDPDDNGQIEVNLDDLLTMVVARLRG</sequence>
<accession>U5PX58</accession>